<dbReference type="AlphaFoldDB" id="A0A7S4HBM9"/>
<gene>
    <name evidence="1" type="ORF">GTHE00462_LOCUS2913</name>
</gene>
<protein>
    <submittedName>
        <fullName evidence="1">Uncharacterized protein</fullName>
    </submittedName>
</protein>
<proteinExistence type="predicted"/>
<name>A0A7S4HBM9_GUITH</name>
<evidence type="ECO:0000313" key="1">
    <source>
        <dbReference type="EMBL" id="CAE2193602.1"/>
    </source>
</evidence>
<organism evidence="1">
    <name type="scientific">Guillardia theta</name>
    <name type="common">Cryptophyte</name>
    <name type="synonym">Cryptomonas phi</name>
    <dbReference type="NCBI Taxonomy" id="55529"/>
    <lineage>
        <taxon>Eukaryota</taxon>
        <taxon>Cryptophyceae</taxon>
        <taxon>Pyrenomonadales</taxon>
        <taxon>Geminigeraceae</taxon>
        <taxon>Guillardia</taxon>
    </lineage>
</organism>
<reference evidence="1" key="1">
    <citation type="submission" date="2021-01" db="EMBL/GenBank/DDBJ databases">
        <authorList>
            <person name="Corre E."/>
            <person name="Pelletier E."/>
            <person name="Niang G."/>
            <person name="Scheremetjew M."/>
            <person name="Finn R."/>
            <person name="Kale V."/>
            <person name="Holt S."/>
            <person name="Cochrane G."/>
            <person name="Meng A."/>
            <person name="Brown T."/>
            <person name="Cohen L."/>
        </authorList>
    </citation>
    <scope>NUCLEOTIDE SEQUENCE</scope>
    <source>
        <strain evidence="1">CCMP 2712</strain>
    </source>
</reference>
<accession>A0A7S4HBM9</accession>
<sequence length="138" mass="15406">MSHVSDLRPMPGPDSAFISKPTKFEGIKVEAPKVSHSGKVDMTEDDENLKRLLQKTRCVNCTKMFVVDDNNDEACHYHPGPTQTALRNQNHLDRIIFHCCGGEQVGFSPVLYECPPCKVGRHVSAEEKEDQQKAGAKK</sequence>
<dbReference type="EMBL" id="HBKN01003415">
    <property type="protein sequence ID" value="CAE2193602.1"/>
    <property type="molecule type" value="Transcribed_RNA"/>
</dbReference>